<comment type="caution">
    <text evidence="1">The sequence shown here is derived from an EMBL/GenBank/DDBJ whole genome shotgun (WGS) entry which is preliminary data.</text>
</comment>
<proteinExistence type="predicted"/>
<keyword evidence="1" id="KW-0808">Transferase</keyword>
<dbReference type="EMBL" id="VLKF01000001">
    <property type="protein sequence ID" value="TWH71851.1"/>
    <property type="molecule type" value="Genomic_DNA"/>
</dbReference>
<reference evidence="1 2" key="1">
    <citation type="submission" date="2019-07" db="EMBL/GenBank/DDBJ databases">
        <title>R&amp;d 2014.</title>
        <authorList>
            <person name="Klenk H.-P."/>
        </authorList>
    </citation>
    <scope>NUCLEOTIDE SEQUENCE [LARGE SCALE GENOMIC DNA]</scope>
    <source>
        <strain evidence="1 2">DSM 45764</strain>
    </source>
</reference>
<dbReference type="InterPro" id="IPR018775">
    <property type="entry name" value="RlaP"/>
</dbReference>
<keyword evidence="2" id="KW-1185">Reference proteome</keyword>
<dbReference type="AlphaFoldDB" id="A0A562ILF3"/>
<name>A0A562ILF3_9ACTN</name>
<protein>
    <submittedName>
        <fullName evidence="1">Putative nucleotidyltransferase</fullName>
    </submittedName>
</protein>
<dbReference type="RefSeq" id="WP_153362566.1">
    <property type="nucleotide sequence ID" value="NZ_JABGDC010000288.1"/>
</dbReference>
<evidence type="ECO:0000313" key="1">
    <source>
        <dbReference type="EMBL" id="TWH71851.1"/>
    </source>
</evidence>
<organism evidence="1 2">
    <name type="scientific">Modestobacter roseus</name>
    <dbReference type="NCBI Taxonomy" id="1181884"/>
    <lineage>
        <taxon>Bacteria</taxon>
        <taxon>Bacillati</taxon>
        <taxon>Actinomycetota</taxon>
        <taxon>Actinomycetes</taxon>
        <taxon>Geodermatophilales</taxon>
        <taxon>Geodermatophilaceae</taxon>
        <taxon>Modestobacter</taxon>
    </lineage>
</organism>
<gene>
    <name evidence="1" type="ORF">JD78_00351</name>
</gene>
<sequence length="288" mass="31416">MNDVPLSDADYVEAHPHSSRQARAIAEAGTILRVQVGSGVHGTAVDGSDDRDEMGVCLEPPAFVTGIARVPNPVATSGSTVPFEQWEYHTAWQRAGGLANRSGAGDLDVIVYSARKYAQLAASGNPTVLLPLFVPDAEIVTITEAGRELRDGAAAFASMHAAQRFSGYMTKQRYGISGERGRTNRPELVAEFGYDCKYAMHALRLGVQGIEYLSTGRITLPVPEPHLTALREVRLGQWSLADVLAWYDDLDAQLAALAATEPLPREPDRAWIDAWLHRSYTRFWAARA</sequence>
<dbReference type="Proteomes" id="UP000321490">
    <property type="component" value="Unassembled WGS sequence"/>
</dbReference>
<dbReference type="OrthoDB" id="243791at2"/>
<accession>A0A562ILF3</accession>
<evidence type="ECO:0000313" key="2">
    <source>
        <dbReference type="Proteomes" id="UP000321490"/>
    </source>
</evidence>
<dbReference type="GO" id="GO:0016740">
    <property type="term" value="F:transferase activity"/>
    <property type="evidence" value="ECO:0007669"/>
    <property type="project" value="UniProtKB-KW"/>
</dbReference>
<dbReference type="Pfam" id="PF10127">
    <property type="entry name" value="RlaP"/>
    <property type="match status" value="1"/>
</dbReference>